<evidence type="ECO:0008006" key="3">
    <source>
        <dbReference type="Google" id="ProtNLM"/>
    </source>
</evidence>
<name>D7DLF0_METV0</name>
<gene>
    <name evidence="1" type="ordered locus">M301_2256</name>
</gene>
<keyword evidence="2" id="KW-1185">Reference proteome</keyword>
<dbReference type="eggNOG" id="ENOG502ZAPB">
    <property type="taxonomic scope" value="Bacteria"/>
</dbReference>
<accession>D7DLF0</accession>
<dbReference type="EMBL" id="CP002056">
    <property type="protein sequence ID" value="ADI30621.1"/>
    <property type="molecule type" value="Genomic_DNA"/>
</dbReference>
<protein>
    <recommendedName>
        <fullName evidence="3">Atrophin-1 multi-domain protein</fullName>
    </recommendedName>
</protein>
<dbReference type="KEGG" id="meh:M301_2256"/>
<dbReference type="AlphaFoldDB" id="D7DLF0"/>
<organism evidence="1 2">
    <name type="scientific">Methylotenera versatilis (strain 301)</name>
    <dbReference type="NCBI Taxonomy" id="666681"/>
    <lineage>
        <taxon>Bacteria</taxon>
        <taxon>Pseudomonadati</taxon>
        <taxon>Pseudomonadota</taxon>
        <taxon>Betaproteobacteria</taxon>
        <taxon>Nitrosomonadales</taxon>
        <taxon>Methylophilaceae</taxon>
        <taxon>Methylotenera</taxon>
    </lineage>
</organism>
<dbReference type="Proteomes" id="UP000000383">
    <property type="component" value="Chromosome"/>
</dbReference>
<dbReference type="RefSeq" id="WP_013148929.1">
    <property type="nucleotide sequence ID" value="NC_014207.1"/>
</dbReference>
<reference evidence="2" key="1">
    <citation type="submission" date="2010-05" db="EMBL/GenBank/DDBJ databases">
        <title>Complete sequence of Methylotenera sp. 301.</title>
        <authorList>
            <person name="Lucas S."/>
            <person name="Copeland A."/>
            <person name="Lapidus A."/>
            <person name="Cheng J.-F."/>
            <person name="Bruce D."/>
            <person name="Goodwin L."/>
            <person name="Pitluck S."/>
            <person name="Clum A."/>
            <person name="Land M."/>
            <person name="Hauser L."/>
            <person name="Kyrpides N."/>
            <person name="Ivanova N."/>
            <person name="Chistoservova L."/>
            <person name="Kalyuzhnaya M."/>
            <person name="Woyke T."/>
        </authorList>
    </citation>
    <scope>NUCLEOTIDE SEQUENCE [LARGE SCALE GENOMIC DNA]</scope>
    <source>
        <strain evidence="2">301</strain>
    </source>
</reference>
<proteinExistence type="predicted"/>
<evidence type="ECO:0000313" key="1">
    <source>
        <dbReference type="EMBL" id="ADI30621.1"/>
    </source>
</evidence>
<sequence length="477" mass="51940">MNTKMRVISVGKCLFACLLITYPTVNVYAEVSSAVINKFGRYEQPFSADSLWNSRPVEPSFASDEIPKSLYFPAVQEGEFSTGFFLAKPTDPPMVIKGRTGKAGLWDVDAESFRSDITIPHWPSNVVPAAGGDGHADVVDPVNRVIHSFYQLKSIGGQWTATQYAWTPLNGRGWGNPAHYFQGARATGVPAGAGVIRKHEVNDGDTMYRHALAMSLTNNGLAANPAYIYPATSADGFAAKDNYGKVPEGALLMLPSTFNLDKLKTPELKKIAATLKTYGAYVVDANYGTPFVIYVENGSGFNLHKAVWNNIAKVELDMIRQSLRQVISAKGWVDGNSKAFIPPKNFNLLSMRGQWQLKSEGPMGVFDTLQQAVVFNKTNASVIQVNSSGRGLSHTSWALPQQGKSYSLRAVTSGGGKLRFQIFDKTLKKLTFDSNELSDGQIITFEWPSQDFQPIVTAISGVGKSSSVSATLSEIVK</sequence>
<dbReference type="HOGENOM" id="CLU_581103_0_0_4"/>
<reference evidence="1 2" key="2">
    <citation type="journal article" date="2011" name="J. Bacteriol.">
        <title>Genomes of three methylotrophs from a single niche uncover genetic and metabolic divergence of Methylophilaceae.</title>
        <authorList>
            <person name="Lapidus A."/>
            <person name="Clum A."/>
            <person name="Labutti K."/>
            <person name="Kaluzhnaya M.G."/>
            <person name="Lim S."/>
            <person name="Beck D.A."/>
            <person name="Glavina Del Rio T."/>
            <person name="Nolan M."/>
            <person name="Mavromatis K."/>
            <person name="Huntemann M."/>
            <person name="Lucas S."/>
            <person name="Lidstrom M.E."/>
            <person name="Ivanova N."/>
            <person name="Chistoserdova L."/>
        </authorList>
    </citation>
    <scope>NUCLEOTIDE SEQUENCE [LARGE SCALE GENOMIC DNA]</scope>
    <source>
        <strain evidence="1 2">301</strain>
    </source>
</reference>
<dbReference type="STRING" id="666681.M301_2256"/>
<evidence type="ECO:0000313" key="2">
    <source>
        <dbReference type="Proteomes" id="UP000000383"/>
    </source>
</evidence>